<dbReference type="PANTHER" id="PTHR15111">
    <property type="entry name" value="RNA POLYMERASE II SUBUNIT 5-MEDIATING PROTEIN NNX3"/>
    <property type="match status" value="1"/>
</dbReference>
<feature type="region of interest" description="Disordered" evidence="4">
    <location>
        <begin position="273"/>
        <end position="344"/>
    </location>
</feature>
<dbReference type="PANTHER" id="PTHR15111:SF0">
    <property type="entry name" value="UNCONVENTIONAL PREFOLDIN RPB5 INTERACTOR 1"/>
    <property type="match status" value="1"/>
</dbReference>
<dbReference type="SUPFAM" id="SSF46579">
    <property type="entry name" value="Prefoldin"/>
    <property type="match status" value="1"/>
</dbReference>
<dbReference type="EMBL" id="FN653051">
    <property type="protein sequence ID" value="CBY10149.1"/>
    <property type="molecule type" value="Genomic_DNA"/>
</dbReference>
<gene>
    <name evidence="5" type="ORF">GSOID_T00010979001</name>
</gene>
<proteinExistence type="inferred from homology"/>
<keyword evidence="2" id="KW-0539">Nucleus</keyword>
<keyword evidence="6" id="KW-1185">Reference proteome</keyword>
<dbReference type="GO" id="GO:0019212">
    <property type="term" value="F:phosphatase inhibitor activity"/>
    <property type="evidence" value="ECO:0007669"/>
    <property type="project" value="TreeGrafter"/>
</dbReference>
<dbReference type="OrthoDB" id="21413at2759"/>
<evidence type="ECO:0000313" key="6">
    <source>
        <dbReference type="Proteomes" id="UP000001307"/>
    </source>
</evidence>
<accession>E4XHK1</accession>
<comment type="subcellular location">
    <subcellularLocation>
        <location evidence="1">Nucleus</location>
    </subcellularLocation>
</comment>
<protein>
    <submittedName>
        <fullName evidence="5">Uncharacterized protein</fullName>
    </submittedName>
</protein>
<dbReference type="InterPro" id="IPR004127">
    <property type="entry name" value="Prefoldin_subunit_alpha"/>
</dbReference>
<feature type="region of interest" description="Disordered" evidence="4">
    <location>
        <begin position="179"/>
        <end position="202"/>
    </location>
</feature>
<evidence type="ECO:0000256" key="4">
    <source>
        <dbReference type="SAM" id="MobiDB-lite"/>
    </source>
</evidence>
<dbReference type="InParanoid" id="E4XHK1"/>
<dbReference type="CDD" id="cd23159">
    <property type="entry name" value="Prefoldin_URI1"/>
    <property type="match status" value="1"/>
</dbReference>
<organism evidence="5">
    <name type="scientific">Oikopleura dioica</name>
    <name type="common">Tunicate</name>
    <dbReference type="NCBI Taxonomy" id="34765"/>
    <lineage>
        <taxon>Eukaryota</taxon>
        <taxon>Metazoa</taxon>
        <taxon>Chordata</taxon>
        <taxon>Tunicata</taxon>
        <taxon>Appendicularia</taxon>
        <taxon>Copelata</taxon>
        <taxon>Oikopleuridae</taxon>
        <taxon>Oikopleura</taxon>
    </lineage>
</organism>
<dbReference type="InterPro" id="IPR052255">
    <property type="entry name" value="RNA_pol_II_subunit5-mediator"/>
</dbReference>
<dbReference type="Gene3D" id="1.10.287.370">
    <property type="match status" value="1"/>
</dbReference>
<dbReference type="GO" id="GO:0005634">
    <property type="term" value="C:nucleus"/>
    <property type="evidence" value="ECO:0007669"/>
    <property type="project" value="UniProtKB-SubCell"/>
</dbReference>
<evidence type="ECO:0000256" key="1">
    <source>
        <dbReference type="ARBA" id="ARBA00004123"/>
    </source>
</evidence>
<name>E4XHK1_OIKDI</name>
<dbReference type="AlphaFoldDB" id="E4XHK1"/>
<reference evidence="5" key="1">
    <citation type="journal article" date="2010" name="Science">
        <title>Plasticity of animal genome architecture unmasked by rapid evolution of a pelagic tunicate.</title>
        <authorList>
            <person name="Denoeud F."/>
            <person name="Henriet S."/>
            <person name="Mungpakdee S."/>
            <person name="Aury J.M."/>
            <person name="Da Silva C."/>
            <person name="Brinkmann H."/>
            <person name="Mikhaleva J."/>
            <person name="Olsen L.C."/>
            <person name="Jubin C."/>
            <person name="Canestro C."/>
            <person name="Bouquet J.M."/>
            <person name="Danks G."/>
            <person name="Poulain J."/>
            <person name="Campsteijn C."/>
            <person name="Adamski M."/>
            <person name="Cross I."/>
            <person name="Yadetie F."/>
            <person name="Muffato M."/>
            <person name="Louis A."/>
            <person name="Butcher S."/>
            <person name="Tsagkogeorga G."/>
            <person name="Konrad A."/>
            <person name="Singh S."/>
            <person name="Jensen M.F."/>
            <person name="Cong E.H."/>
            <person name="Eikeseth-Otteraa H."/>
            <person name="Noel B."/>
            <person name="Anthouard V."/>
            <person name="Porcel B.M."/>
            <person name="Kachouri-Lafond R."/>
            <person name="Nishino A."/>
            <person name="Ugolini M."/>
            <person name="Chourrout P."/>
            <person name="Nishida H."/>
            <person name="Aasland R."/>
            <person name="Huzurbazar S."/>
            <person name="Westhof E."/>
            <person name="Delsuc F."/>
            <person name="Lehrach H."/>
            <person name="Reinhardt R."/>
            <person name="Weissenbach J."/>
            <person name="Roy S.W."/>
            <person name="Artiguenave F."/>
            <person name="Postlethwait J.H."/>
            <person name="Manak J.R."/>
            <person name="Thompson E.M."/>
            <person name="Jaillon O."/>
            <person name="Du Pasquier L."/>
            <person name="Boudinot P."/>
            <person name="Liberles D.A."/>
            <person name="Volff J.N."/>
            <person name="Philippe H."/>
            <person name="Lenhard B."/>
            <person name="Roest Crollius H."/>
            <person name="Wincker P."/>
            <person name="Chourrout D."/>
        </authorList>
    </citation>
    <scope>NUCLEOTIDE SEQUENCE [LARGE SCALE GENOMIC DNA]</scope>
</reference>
<dbReference type="GO" id="GO:0000122">
    <property type="term" value="P:negative regulation of transcription by RNA polymerase II"/>
    <property type="evidence" value="ECO:0007669"/>
    <property type="project" value="TreeGrafter"/>
</dbReference>
<evidence type="ECO:0000256" key="2">
    <source>
        <dbReference type="ARBA" id="ARBA00023242"/>
    </source>
</evidence>
<dbReference type="Proteomes" id="UP000001307">
    <property type="component" value="Unassembled WGS sequence"/>
</dbReference>
<dbReference type="InterPro" id="IPR009053">
    <property type="entry name" value="Prefoldin"/>
</dbReference>
<dbReference type="GO" id="GO:0003714">
    <property type="term" value="F:transcription corepressor activity"/>
    <property type="evidence" value="ECO:0007669"/>
    <property type="project" value="TreeGrafter"/>
</dbReference>
<evidence type="ECO:0000313" key="5">
    <source>
        <dbReference type="EMBL" id="CBY10149.1"/>
    </source>
</evidence>
<evidence type="ECO:0000256" key="3">
    <source>
        <dbReference type="ARBA" id="ARBA00038295"/>
    </source>
</evidence>
<comment type="similarity">
    <text evidence="3">Belongs to the RNA polymerase II subunit 5-mediating protein family.</text>
</comment>
<dbReference type="Pfam" id="PF02996">
    <property type="entry name" value="Prefoldin"/>
    <property type="match status" value="1"/>
</dbReference>
<dbReference type="GO" id="GO:0003682">
    <property type="term" value="F:chromatin binding"/>
    <property type="evidence" value="ECO:0007669"/>
    <property type="project" value="TreeGrafter"/>
</dbReference>
<sequence length="344" mass="39375">MENSDRLTSAVEQAQLEQEIVIEKLNSKLKEYEQLDDLLSSFTDKRTHEAMIPISKIAFCSGRFVNTNDITAYLGADTFAVVSCKTARKLVSHRKGMIDEQLLKQQQASDLVSQRTESLKNIEEDLIKEELTEEDEQFTKSFNERKARKTKDEIMEEMAEKLRRTKLRSDEDIWNEISSSSASETKKSKNVVQDESSKDVKETNQEIKENMKNHPEHRVHFDFDEACSSSSESDPDAPLSLKFKFTTTKITPKFAENMEYLTPWDIGNNHKKKKQHGILKAESKKAPIQTGNSGSFPAQIPRIPPKRQNTAFGDDILERNVVSQTCKPPTRAKGSLFKQRRLRS</sequence>